<comment type="caution">
    <text evidence="2">The sequence shown here is derived from an EMBL/GenBank/DDBJ whole genome shotgun (WGS) entry which is preliminary data.</text>
</comment>
<reference evidence="3" key="1">
    <citation type="journal article" date="2019" name="Int. J. Syst. Evol. Microbiol.">
        <title>The Global Catalogue of Microorganisms (GCM) 10K type strain sequencing project: providing services to taxonomists for standard genome sequencing and annotation.</title>
        <authorList>
            <consortium name="The Broad Institute Genomics Platform"/>
            <consortium name="The Broad Institute Genome Sequencing Center for Infectious Disease"/>
            <person name="Wu L."/>
            <person name="Ma J."/>
        </authorList>
    </citation>
    <scope>NUCLEOTIDE SEQUENCE [LARGE SCALE GENOMIC DNA]</scope>
    <source>
        <strain evidence="3">CCUG 58938</strain>
    </source>
</reference>
<keyword evidence="3" id="KW-1185">Reference proteome</keyword>
<feature type="chain" id="PRO_5046911977" evidence="1">
    <location>
        <begin position="23"/>
        <end position="189"/>
    </location>
</feature>
<sequence length="189" mass="20662">MKKNNLLLLGAFCALSIFSSCDDDDIPAIEYEEQGVIKGTITGTASDDATAINEQFSYSKYNPSYYTGPYSSSYDLDDDGSIEMQIIRQDVKTGGGVQLNLYLENATDTSPEYEINVVYIEESDKILYFSTSGDSYEDSDNESSITNFSFDLASGRVKGDFSISGSDNTTDNNSTVTGSFDVVVKQTIQ</sequence>
<dbReference type="EMBL" id="JBHTKA010000001">
    <property type="protein sequence ID" value="MFD0999338.1"/>
    <property type="molecule type" value="Genomic_DNA"/>
</dbReference>
<dbReference type="Proteomes" id="UP001597112">
    <property type="component" value="Unassembled WGS sequence"/>
</dbReference>
<name>A0ABW3K0H2_9BACT</name>
<proteinExistence type="predicted"/>
<keyword evidence="1" id="KW-0732">Signal</keyword>
<dbReference type="PROSITE" id="PS51257">
    <property type="entry name" value="PROKAR_LIPOPROTEIN"/>
    <property type="match status" value="1"/>
</dbReference>
<dbReference type="RefSeq" id="WP_377577603.1">
    <property type="nucleotide sequence ID" value="NZ_JBHTKA010000001.1"/>
</dbReference>
<accession>A0ABW3K0H2</accession>
<evidence type="ECO:0000313" key="2">
    <source>
        <dbReference type="EMBL" id="MFD0999338.1"/>
    </source>
</evidence>
<organism evidence="2 3">
    <name type="scientific">Ohtaekwangia kribbensis</name>
    <dbReference type="NCBI Taxonomy" id="688913"/>
    <lineage>
        <taxon>Bacteria</taxon>
        <taxon>Pseudomonadati</taxon>
        <taxon>Bacteroidota</taxon>
        <taxon>Cytophagia</taxon>
        <taxon>Cytophagales</taxon>
        <taxon>Fulvivirgaceae</taxon>
        <taxon>Ohtaekwangia</taxon>
    </lineage>
</organism>
<protein>
    <submittedName>
        <fullName evidence="2">Uncharacterized protein</fullName>
    </submittedName>
</protein>
<feature type="signal peptide" evidence="1">
    <location>
        <begin position="1"/>
        <end position="22"/>
    </location>
</feature>
<evidence type="ECO:0000256" key="1">
    <source>
        <dbReference type="SAM" id="SignalP"/>
    </source>
</evidence>
<evidence type="ECO:0000313" key="3">
    <source>
        <dbReference type="Proteomes" id="UP001597112"/>
    </source>
</evidence>
<gene>
    <name evidence="2" type="ORF">ACFQ21_08470</name>
</gene>